<evidence type="ECO:0000313" key="1">
    <source>
        <dbReference type="EMBL" id="HIZ14824.1"/>
    </source>
</evidence>
<proteinExistence type="predicted"/>
<comment type="caution">
    <text evidence="1">The sequence shown here is derived from an EMBL/GenBank/DDBJ whole genome shotgun (WGS) entry which is preliminary data.</text>
</comment>
<dbReference type="EMBL" id="DXCC01000007">
    <property type="protein sequence ID" value="HIZ14824.1"/>
    <property type="molecule type" value="Genomic_DNA"/>
</dbReference>
<dbReference type="Gene3D" id="3.20.10.10">
    <property type="entry name" value="D-amino Acid Aminotransferase, subunit A, domain 2"/>
    <property type="match status" value="1"/>
</dbReference>
<reference evidence="1" key="1">
    <citation type="journal article" date="2021" name="PeerJ">
        <title>Extensive microbial diversity within the chicken gut microbiome revealed by metagenomics and culture.</title>
        <authorList>
            <person name="Gilroy R."/>
            <person name="Ravi A."/>
            <person name="Getino M."/>
            <person name="Pursley I."/>
            <person name="Horton D.L."/>
            <person name="Alikhan N.F."/>
            <person name="Baker D."/>
            <person name="Gharbi K."/>
            <person name="Hall N."/>
            <person name="Watson M."/>
            <person name="Adriaenssens E.M."/>
            <person name="Foster-Nyarko E."/>
            <person name="Jarju S."/>
            <person name="Secka A."/>
            <person name="Antonio M."/>
            <person name="Oren A."/>
            <person name="Chaudhuri R.R."/>
            <person name="La Ragione R."/>
            <person name="Hildebrand F."/>
            <person name="Pallen M.J."/>
        </authorList>
    </citation>
    <scope>NUCLEOTIDE SEQUENCE</scope>
    <source>
        <strain evidence="1">ChiHjej11B10-19426</strain>
    </source>
</reference>
<sequence length="199" mass="22562">MIEPLFSEVIRVQDGVLCHPELHAARMDRTARHFWGGTAGDRLAELAVPADLRTGRVKCRIVYGAERFEVTYAAYVPRTVHTLSLAQDDTLEYAYKYLDRGALNRLHDRVAADEVLIVRRGLLIDTSYTNIVLEDAAGDRFTPAEPLLRGTMRERLLREGWITERVIRADRLGDYRCIHLINAMLDPGEVVVPVEAVLH</sequence>
<dbReference type="Proteomes" id="UP000824014">
    <property type="component" value="Unassembled WGS sequence"/>
</dbReference>
<dbReference type="InterPro" id="IPR036038">
    <property type="entry name" value="Aminotransferase-like"/>
</dbReference>
<dbReference type="AlphaFoldDB" id="A0A9D2DDE9"/>
<dbReference type="SUPFAM" id="SSF56752">
    <property type="entry name" value="D-aminoacid aminotransferase-like PLP-dependent enzymes"/>
    <property type="match status" value="1"/>
</dbReference>
<organism evidence="1 2">
    <name type="scientific">Candidatus Tidjanibacter faecipullorum</name>
    <dbReference type="NCBI Taxonomy" id="2838766"/>
    <lineage>
        <taxon>Bacteria</taxon>
        <taxon>Pseudomonadati</taxon>
        <taxon>Bacteroidota</taxon>
        <taxon>Bacteroidia</taxon>
        <taxon>Bacteroidales</taxon>
        <taxon>Rikenellaceae</taxon>
        <taxon>Tidjanibacter</taxon>
    </lineage>
</organism>
<dbReference type="Gene3D" id="3.30.470.10">
    <property type="match status" value="1"/>
</dbReference>
<name>A0A9D2DDE9_9BACT</name>
<dbReference type="InterPro" id="IPR043132">
    <property type="entry name" value="BCAT-like_C"/>
</dbReference>
<evidence type="ECO:0008006" key="3">
    <source>
        <dbReference type="Google" id="ProtNLM"/>
    </source>
</evidence>
<accession>A0A9D2DDE9</accession>
<evidence type="ECO:0000313" key="2">
    <source>
        <dbReference type="Proteomes" id="UP000824014"/>
    </source>
</evidence>
<protein>
    <recommendedName>
        <fullName evidence="3">4-amino-4-deoxychorismate lyase</fullName>
    </recommendedName>
</protein>
<gene>
    <name evidence="1" type="ORF">H9816_02770</name>
</gene>
<dbReference type="InterPro" id="IPR043131">
    <property type="entry name" value="BCAT-like_N"/>
</dbReference>
<dbReference type="GO" id="GO:0003824">
    <property type="term" value="F:catalytic activity"/>
    <property type="evidence" value="ECO:0007669"/>
    <property type="project" value="InterPro"/>
</dbReference>
<reference evidence="1" key="2">
    <citation type="submission" date="2021-04" db="EMBL/GenBank/DDBJ databases">
        <authorList>
            <person name="Gilroy R."/>
        </authorList>
    </citation>
    <scope>NUCLEOTIDE SEQUENCE</scope>
    <source>
        <strain evidence="1">ChiHjej11B10-19426</strain>
    </source>
</reference>